<protein>
    <submittedName>
        <fullName evidence="2">Uncharacterized protein</fullName>
    </submittedName>
</protein>
<organism evidence="2 3">
    <name type="scientific">Mycobacterium botniense</name>
    <dbReference type="NCBI Taxonomy" id="84962"/>
    <lineage>
        <taxon>Bacteria</taxon>
        <taxon>Bacillati</taxon>
        <taxon>Actinomycetota</taxon>
        <taxon>Actinomycetes</taxon>
        <taxon>Mycobacteriales</taxon>
        <taxon>Mycobacteriaceae</taxon>
        <taxon>Mycobacterium</taxon>
    </lineage>
</organism>
<feature type="region of interest" description="Disordered" evidence="1">
    <location>
        <begin position="1"/>
        <end position="53"/>
    </location>
</feature>
<evidence type="ECO:0000313" key="3">
    <source>
        <dbReference type="Proteomes" id="UP000465361"/>
    </source>
</evidence>
<feature type="compositionally biased region" description="Basic and acidic residues" evidence="1">
    <location>
        <begin position="38"/>
        <end position="51"/>
    </location>
</feature>
<evidence type="ECO:0000256" key="1">
    <source>
        <dbReference type="SAM" id="MobiDB-lite"/>
    </source>
</evidence>
<dbReference type="AlphaFoldDB" id="A0A7I9Y1A2"/>
<comment type="caution">
    <text evidence="2">The sequence shown here is derived from an EMBL/GenBank/DDBJ whole genome shotgun (WGS) entry which is preliminary data.</text>
</comment>
<accession>A0A7I9Y1A2</accession>
<evidence type="ECO:0000313" key="2">
    <source>
        <dbReference type="EMBL" id="GFG75829.1"/>
    </source>
</evidence>
<gene>
    <name evidence="2" type="ORF">MBOT_31940</name>
</gene>
<keyword evidence="3" id="KW-1185">Reference proteome</keyword>
<proteinExistence type="predicted"/>
<dbReference type="EMBL" id="BLKW01000004">
    <property type="protein sequence ID" value="GFG75829.1"/>
    <property type="molecule type" value="Genomic_DNA"/>
</dbReference>
<feature type="region of interest" description="Disordered" evidence="1">
    <location>
        <begin position="122"/>
        <end position="144"/>
    </location>
</feature>
<reference evidence="2 3" key="1">
    <citation type="journal article" date="2019" name="Emerg. Microbes Infect.">
        <title>Comprehensive subspecies identification of 175 nontuberculous mycobacteria species based on 7547 genomic profiles.</title>
        <authorList>
            <person name="Matsumoto Y."/>
            <person name="Kinjo T."/>
            <person name="Motooka D."/>
            <person name="Nabeya D."/>
            <person name="Jung N."/>
            <person name="Uechi K."/>
            <person name="Horii T."/>
            <person name="Iida T."/>
            <person name="Fujita J."/>
            <person name="Nakamura S."/>
        </authorList>
    </citation>
    <scope>NUCLEOTIDE SEQUENCE [LARGE SCALE GENOMIC DNA]</scope>
    <source>
        <strain evidence="2 3">JCM 17322</strain>
    </source>
</reference>
<dbReference type="Proteomes" id="UP000465361">
    <property type="component" value="Unassembled WGS sequence"/>
</dbReference>
<sequence length="144" mass="15750">MIQSADSGPIALPRGGAGKQGRAVRAGAGKSVPSSQETLRDPRVSRLDHLTEQPLNAADVAQARHFEAMLRAEIAQLEHLARQCVDRRMKPSPRGAADHRHAEELAQLRARIGEARRLLETLRRRFPPSQTPADPRHGSTPPPS</sequence>
<name>A0A7I9Y1A2_9MYCO</name>